<dbReference type="GO" id="GO:0000978">
    <property type="term" value="F:RNA polymerase II cis-regulatory region sequence-specific DNA binding"/>
    <property type="evidence" value="ECO:0007669"/>
    <property type="project" value="TreeGrafter"/>
</dbReference>
<evidence type="ECO:0000256" key="4">
    <source>
        <dbReference type="ARBA" id="ARBA00023242"/>
    </source>
</evidence>
<dbReference type="Gene3D" id="1.10.260.40">
    <property type="entry name" value="lambda repressor-like DNA-binding domains"/>
    <property type="match status" value="1"/>
</dbReference>
<accession>A0A8K1VCX1</accession>
<dbReference type="CDD" id="cd00086">
    <property type="entry name" value="homeodomain"/>
    <property type="match status" value="1"/>
</dbReference>
<dbReference type="AlphaFoldDB" id="A0A8K1VCX1"/>
<feature type="region of interest" description="Disordered" evidence="6">
    <location>
        <begin position="245"/>
        <end position="282"/>
    </location>
</feature>
<feature type="region of interest" description="Disordered" evidence="6">
    <location>
        <begin position="1"/>
        <end position="107"/>
    </location>
</feature>
<organism evidence="9">
    <name type="scientific">Parasacculina yatsui</name>
    <dbReference type="NCBI Taxonomy" id="2836420"/>
    <lineage>
        <taxon>Eukaryota</taxon>
        <taxon>Metazoa</taxon>
        <taxon>Ecdysozoa</taxon>
        <taxon>Arthropoda</taxon>
        <taxon>Crustacea</taxon>
        <taxon>Multicrustacea</taxon>
        <taxon>Cirripedia</taxon>
        <taxon>Rhizocephala</taxon>
        <taxon>Polyascidae</taxon>
        <taxon>Parasacculina</taxon>
    </lineage>
</organism>
<dbReference type="FunFam" id="1.10.260.40:FF:000001">
    <property type="entry name" value="POU domain protein"/>
    <property type="match status" value="1"/>
</dbReference>
<feature type="domain" description="POU-specific" evidence="7">
    <location>
        <begin position="304"/>
        <end position="316"/>
    </location>
</feature>
<evidence type="ECO:0000256" key="2">
    <source>
        <dbReference type="ARBA" id="ARBA00023125"/>
    </source>
</evidence>
<feature type="compositionally biased region" description="Polar residues" evidence="6">
    <location>
        <begin position="42"/>
        <end position="60"/>
    </location>
</feature>
<name>A0A8K1VCX1_9CRUS</name>
<dbReference type="SUPFAM" id="SSF47413">
    <property type="entry name" value="lambda repressor-like DNA-binding domains"/>
    <property type="match status" value="1"/>
</dbReference>
<sequence length="600" mass="64898">MRHGSSECLSPEPAEISNDLENTSHIRFTGGKDMAPGDPENLSVTSLSRTDTGHVTSTSGDPPAQQGVLNLAPPHRQQGDAVTARDEEERPSSGQAPGPGSWLGRIGSSADVSGGVSNISQILLQNQLTMAAALAANQQAAMVSSPFSAPVSMATDNTSVQTVLAALQRHLQQQQQALQHQLQHLVMLNHAASQKTASNNNMNTDLRESNMPSLNVPQVESEQLLSPHPLTQQTLQQLWQLDPRAPSAPRVSQQKNQRATPSPRGPVPQSCPSEGGGVPPATTVLADDTSLEQLEQFAKTFKQRRIKLGFTQGDVGLAMGKLYGNDFSQTTISRFEALNLSFKNMCKLKPLLEKWLADADRSVVSNVPTKLIVSHGETDSMCRKRKKRTSIDTTIRVALEKAFLHNQKPTSEEIALLGRSMGMEKEVIRVWFCNRRQKQRRAGGPAESDGIQVSLSHTSPTGVTSSSTDIMHHTELDARLAYEDAKREDSCSPISSGNVSSPRLRSRSPIYFSHSEMGNTAGDGSRASPTGPLCGFQDDVKAEITCGQLESHQARDYSTRVNVFPQLSKLSSQQLPPGGSSFAGSFSRPLQLGAHSQPLW</sequence>
<dbReference type="PROSITE" id="PS00035">
    <property type="entry name" value="POU_1"/>
    <property type="match status" value="1"/>
</dbReference>
<keyword evidence="4 5" id="KW-0539">Nucleus</keyword>
<dbReference type="InterPro" id="IPR009057">
    <property type="entry name" value="Homeodomain-like_sf"/>
</dbReference>
<dbReference type="PANTHER" id="PTHR11636:SF76">
    <property type="entry name" value="PROTEIN NUBBIN"/>
    <property type="match status" value="1"/>
</dbReference>
<evidence type="ECO:0000259" key="7">
    <source>
        <dbReference type="PROSITE" id="PS00035"/>
    </source>
</evidence>
<evidence type="ECO:0000256" key="1">
    <source>
        <dbReference type="ARBA" id="ARBA00004123"/>
    </source>
</evidence>
<feature type="region of interest" description="Disordered" evidence="6">
    <location>
        <begin position="197"/>
        <end position="223"/>
    </location>
</feature>
<dbReference type="InterPro" id="IPR010982">
    <property type="entry name" value="Lambda_DNA-bd_dom_sf"/>
</dbReference>
<dbReference type="SMART" id="SM00352">
    <property type="entry name" value="POU"/>
    <property type="match status" value="1"/>
</dbReference>
<dbReference type="InterPro" id="IPR001356">
    <property type="entry name" value="HD"/>
</dbReference>
<dbReference type="PRINTS" id="PR00028">
    <property type="entry name" value="POUDOMAIN"/>
</dbReference>
<dbReference type="SUPFAM" id="SSF46689">
    <property type="entry name" value="Homeodomain-like"/>
    <property type="match status" value="1"/>
</dbReference>
<evidence type="ECO:0000313" key="9">
    <source>
        <dbReference type="EMBL" id="UEK51587.1"/>
    </source>
</evidence>
<dbReference type="PANTHER" id="PTHR11636">
    <property type="entry name" value="POU DOMAIN"/>
    <property type="match status" value="1"/>
</dbReference>
<protein>
    <submittedName>
        <fullName evidence="9">Nubbin-like protein 2</fullName>
    </submittedName>
</protein>
<dbReference type="InterPro" id="IPR013847">
    <property type="entry name" value="POU"/>
</dbReference>
<feature type="region of interest" description="Disordered" evidence="6">
    <location>
        <begin position="439"/>
        <end position="467"/>
    </location>
</feature>
<keyword evidence="3 5" id="KW-0371">Homeobox</keyword>
<dbReference type="Pfam" id="PF00157">
    <property type="entry name" value="Pou"/>
    <property type="match status" value="1"/>
</dbReference>
<evidence type="ECO:0000256" key="6">
    <source>
        <dbReference type="SAM" id="MobiDB-lite"/>
    </source>
</evidence>
<dbReference type="GO" id="GO:0005634">
    <property type="term" value="C:nucleus"/>
    <property type="evidence" value="ECO:0007669"/>
    <property type="project" value="UniProtKB-SubCell"/>
</dbReference>
<evidence type="ECO:0000256" key="3">
    <source>
        <dbReference type="ARBA" id="ARBA00023155"/>
    </source>
</evidence>
<feature type="domain" description="POU-specific" evidence="8">
    <location>
        <begin position="328"/>
        <end position="341"/>
    </location>
</feature>
<dbReference type="PROSITE" id="PS00465">
    <property type="entry name" value="POU_2"/>
    <property type="match status" value="1"/>
</dbReference>
<evidence type="ECO:0000259" key="8">
    <source>
        <dbReference type="PROSITE" id="PS00465"/>
    </source>
</evidence>
<dbReference type="GO" id="GO:0030154">
    <property type="term" value="P:cell differentiation"/>
    <property type="evidence" value="ECO:0007669"/>
    <property type="project" value="UniProtKB-ARBA"/>
</dbReference>
<evidence type="ECO:0000256" key="5">
    <source>
        <dbReference type="RuleBase" id="RU000682"/>
    </source>
</evidence>
<dbReference type="Gene3D" id="1.10.10.60">
    <property type="entry name" value="Homeodomain-like"/>
    <property type="match status" value="1"/>
</dbReference>
<comment type="subcellular location">
    <subcellularLocation>
        <location evidence="1 5">Nucleus</location>
    </subcellularLocation>
</comment>
<reference evidence="9" key="1">
    <citation type="submission" date="2020-11" db="EMBL/GenBank/DDBJ databases">
        <title>Barnacle with a root-like body: structural and transcriptomic signatures of the interna, endoparasitic structure of the parasitic barnacle Sacculina yatsui.</title>
        <authorList>
            <person name="Wong Y.H."/>
            <person name="Okano K."/>
        </authorList>
    </citation>
    <scope>NUCLEOTIDE SEQUENCE</scope>
    <source>
        <tissue evidence="9">Endoparasitic structure interna</tissue>
    </source>
</reference>
<feature type="compositionally biased region" description="Polar residues" evidence="6">
    <location>
        <begin position="250"/>
        <end position="260"/>
    </location>
</feature>
<dbReference type="GO" id="GO:0001228">
    <property type="term" value="F:DNA-binding transcription activator activity, RNA polymerase II-specific"/>
    <property type="evidence" value="ECO:0007669"/>
    <property type="project" value="UniProtKB-ARBA"/>
</dbReference>
<dbReference type="Pfam" id="PF00046">
    <property type="entry name" value="Homeodomain"/>
    <property type="match status" value="1"/>
</dbReference>
<feature type="compositionally biased region" description="Polar residues" evidence="6">
    <location>
        <begin position="451"/>
        <end position="467"/>
    </location>
</feature>
<feature type="compositionally biased region" description="Polar residues" evidence="6">
    <location>
        <begin position="197"/>
        <end position="221"/>
    </location>
</feature>
<proteinExistence type="evidence at transcript level"/>
<dbReference type="EMBL" id="MW292191">
    <property type="protein sequence ID" value="UEK51587.1"/>
    <property type="molecule type" value="mRNA"/>
</dbReference>
<dbReference type="InterPro" id="IPR050255">
    <property type="entry name" value="POU_domain_TF"/>
</dbReference>
<keyword evidence="2 5" id="KW-0238">DNA-binding</keyword>
<dbReference type="InterPro" id="IPR000327">
    <property type="entry name" value="POU_dom"/>
</dbReference>
<dbReference type="SMART" id="SM00389">
    <property type="entry name" value="HOX"/>
    <property type="match status" value="1"/>
</dbReference>